<protein>
    <recommendedName>
        <fullName evidence="3">glutamyl-tRNA reductase</fullName>
        <ecNumber evidence="3">1.2.1.70</ecNumber>
    </recommendedName>
</protein>
<dbReference type="AlphaFoldDB" id="A0A3B0X8U8"/>
<dbReference type="SUPFAM" id="SSF51735">
    <property type="entry name" value="NAD(P)-binding Rossmann-fold domains"/>
    <property type="match status" value="1"/>
</dbReference>
<evidence type="ECO:0000256" key="7">
    <source>
        <dbReference type="ARBA" id="ARBA00047464"/>
    </source>
</evidence>
<dbReference type="InterPro" id="IPR015896">
    <property type="entry name" value="4pyrrol_synth_GluRdtase_dimer"/>
</dbReference>
<dbReference type="PANTHER" id="PTHR43013:SF1">
    <property type="entry name" value="GLUTAMYL-TRNA REDUCTASE"/>
    <property type="match status" value="1"/>
</dbReference>
<dbReference type="InterPro" id="IPR006151">
    <property type="entry name" value="Shikm_DH/Glu-tRNA_Rdtase"/>
</dbReference>
<dbReference type="FunFam" id="3.40.50.720:FF:000031">
    <property type="entry name" value="Glutamyl-tRNA reductase"/>
    <property type="match status" value="1"/>
</dbReference>
<feature type="domain" description="Quinate/shikimate 5-dehydrogenase/glutamyl-tRNA reductase" evidence="9">
    <location>
        <begin position="178"/>
        <end position="312"/>
    </location>
</feature>
<keyword evidence="4" id="KW-0521">NADP</keyword>
<comment type="catalytic activity">
    <reaction evidence="7">
        <text>(S)-4-amino-5-oxopentanoate + tRNA(Glu) + NADP(+) = L-glutamyl-tRNA(Glu) + NADPH + H(+)</text>
        <dbReference type="Rhea" id="RHEA:12344"/>
        <dbReference type="Rhea" id="RHEA-COMP:9663"/>
        <dbReference type="Rhea" id="RHEA-COMP:9680"/>
        <dbReference type="ChEBI" id="CHEBI:15378"/>
        <dbReference type="ChEBI" id="CHEBI:57501"/>
        <dbReference type="ChEBI" id="CHEBI:57783"/>
        <dbReference type="ChEBI" id="CHEBI:58349"/>
        <dbReference type="ChEBI" id="CHEBI:78442"/>
        <dbReference type="ChEBI" id="CHEBI:78520"/>
        <dbReference type="EC" id="1.2.1.70"/>
    </reaction>
</comment>
<dbReference type="InterPro" id="IPR036453">
    <property type="entry name" value="GluRdtase_dimer_dom_sf"/>
</dbReference>
<gene>
    <name evidence="11" type="ORF">MNBD_GAMMA11-1002</name>
</gene>
<dbReference type="InterPro" id="IPR018214">
    <property type="entry name" value="GluRdtase_CS"/>
</dbReference>
<dbReference type="Pfam" id="PF01488">
    <property type="entry name" value="Shikimate_DH"/>
    <property type="match status" value="1"/>
</dbReference>
<sequence>MSIITLGLNHKTAPVNVRERLAFSPENLAQAVKSLSALKSIKEAAILSTCNRTELYCSTESEVDGELAQQVIDQVVEWLSQFHGLESSEINRHLYSHKHIDSIRHALQVACGLDSLILGEPQILGQMKQAYAQANEQGTMGNLLGKLFQHAFLVAKQVRTDTAIGSSPVSVAFAAVSLSKQIFGELNELTALMIGAGETVELAARHLQGSNIKRMIIANRSIDKGQALASQFTAEAISLPQIPSYLHQADIIISSTASPLPILGKGAMENALKKRKHKPVFICDIAVPRDVETEVNELDDVFLYTVDNLQDIIQENIESRQEAAEQAREIIDNQVDDFLSWERALDAVEVIRDIRENAENISADVLQKALTQLAQGKSPEDALALLARNLTNKLLHQPSATLRQSGENSRHDLLDYARQLFLSNDSKNTNKPR</sequence>
<dbReference type="HAMAP" id="MF_00087">
    <property type="entry name" value="Glu_tRNA_reductase"/>
    <property type="match status" value="1"/>
</dbReference>
<evidence type="ECO:0000256" key="2">
    <source>
        <dbReference type="ARBA" id="ARBA00005916"/>
    </source>
</evidence>
<dbReference type="InterPro" id="IPR015895">
    <property type="entry name" value="4pyrrol_synth_GluRdtase_N"/>
</dbReference>
<proteinExistence type="inferred from homology"/>
<evidence type="ECO:0000259" key="10">
    <source>
        <dbReference type="Pfam" id="PF05201"/>
    </source>
</evidence>
<dbReference type="EC" id="1.2.1.70" evidence="3"/>
<dbReference type="SUPFAM" id="SSF69075">
    <property type="entry name" value="Glutamyl tRNA-reductase dimerization domain"/>
    <property type="match status" value="1"/>
</dbReference>
<feature type="domain" description="Tetrapyrrole biosynthesis glutamyl-tRNA reductase dimerisation" evidence="8">
    <location>
        <begin position="326"/>
        <end position="421"/>
    </location>
</feature>
<dbReference type="PROSITE" id="PS00747">
    <property type="entry name" value="GLUTR"/>
    <property type="match status" value="1"/>
</dbReference>
<evidence type="ECO:0000256" key="6">
    <source>
        <dbReference type="ARBA" id="ARBA00023244"/>
    </source>
</evidence>
<evidence type="ECO:0000259" key="8">
    <source>
        <dbReference type="Pfam" id="PF00745"/>
    </source>
</evidence>
<dbReference type="FunFam" id="3.30.460.30:FF:000001">
    <property type="entry name" value="Glutamyl-tRNA reductase"/>
    <property type="match status" value="1"/>
</dbReference>
<dbReference type="InterPro" id="IPR036291">
    <property type="entry name" value="NAD(P)-bd_dom_sf"/>
</dbReference>
<evidence type="ECO:0000256" key="3">
    <source>
        <dbReference type="ARBA" id="ARBA00012970"/>
    </source>
</evidence>
<keyword evidence="5 11" id="KW-0560">Oxidoreductase</keyword>
<evidence type="ECO:0000256" key="1">
    <source>
        <dbReference type="ARBA" id="ARBA00005059"/>
    </source>
</evidence>
<evidence type="ECO:0000313" key="11">
    <source>
        <dbReference type="EMBL" id="VAW61000.1"/>
    </source>
</evidence>
<comment type="similarity">
    <text evidence="2">Belongs to the glutamyl-tRNA reductase family.</text>
</comment>
<evidence type="ECO:0000256" key="5">
    <source>
        <dbReference type="ARBA" id="ARBA00023002"/>
    </source>
</evidence>
<evidence type="ECO:0000256" key="4">
    <source>
        <dbReference type="ARBA" id="ARBA00022857"/>
    </source>
</evidence>
<dbReference type="Gene3D" id="3.30.460.30">
    <property type="entry name" value="Glutamyl-tRNA reductase, N-terminal domain"/>
    <property type="match status" value="1"/>
</dbReference>
<dbReference type="Pfam" id="PF00745">
    <property type="entry name" value="GlutR_dimer"/>
    <property type="match status" value="1"/>
</dbReference>
<keyword evidence="6" id="KW-0627">Porphyrin biosynthesis</keyword>
<feature type="domain" description="Glutamyl-tRNA reductase N-terminal" evidence="10">
    <location>
        <begin position="6"/>
        <end position="162"/>
    </location>
</feature>
<name>A0A3B0X8U8_9ZZZZ</name>
<dbReference type="InterPro" id="IPR000343">
    <property type="entry name" value="4pyrrol_synth_GluRdtase"/>
</dbReference>
<dbReference type="PIRSF" id="PIRSF000445">
    <property type="entry name" value="4pyrrol_synth_GluRdtase"/>
    <property type="match status" value="1"/>
</dbReference>
<dbReference type="GO" id="GO:0019353">
    <property type="term" value="P:protoporphyrinogen IX biosynthetic process from glutamate"/>
    <property type="evidence" value="ECO:0007669"/>
    <property type="project" value="TreeGrafter"/>
</dbReference>
<organism evidence="11">
    <name type="scientific">hydrothermal vent metagenome</name>
    <dbReference type="NCBI Taxonomy" id="652676"/>
    <lineage>
        <taxon>unclassified sequences</taxon>
        <taxon>metagenomes</taxon>
        <taxon>ecological metagenomes</taxon>
    </lineage>
</organism>
<dbReference type="Pfam" id="PF05201">
    <property type="entry name" value="GlutR_N"/>
    <property type="match status" value="1"/>
</dbReference>
<dbReference type="SUPFAM" id="SSF69742">
    <property type="entry name" value="Glutamyl tRNA-reductase catalytic, N-terminal domain"/>
    <property type="match status" value="1"/>
</dbReference>
<dbReference type="Gene3D" id="3.40.50.720">
    <property type="entry name" value="NAD(P)-binding Rossmann-like Domain"/>
    <property type="match status" value="1"/>
</dbReference>
<accession>A0A3B0X8U8</accession>
<dbReference type="InterPro" id="IPR036343">
    <property type="entry name" value="GluRdtase_N_sf"/>
</dbReference>
<dbReference type="NCBIfam" id="TIGR01035">
    <property type="entry name" value="hemA"/>
    <property type="match status" value="1"/>
</dbReference>
<dbReference type="GO" id="GO:0008883">
    <property type="term" value="F:glutamyl-tRNA reductase activity"/>
    <property type="evidence" value="ECO:0007669"/>
    <property type="project" value="UniProtKB-EC"/>
</dbReference>
<comment type="pathway">
    <text evidence="1">Porphyrin-containing compound metabolism; protoporphyrin-IX biosynthesis; 5-aminolevulinate from L-glutamyl-tRNA(Glu): step 1/2.</text>
</comment>
<dbReference type="UniPathway" id="UPA00251">
    <property type="reaction ID" value="UER00316"/>
</dbReference>
<dbReference type="GO" id="GO:0050661">
    <property type="term" value="F:NADP binding"/>
    <property type="evidence" value="ECO:0007669"/>
    <property type="project" value="InterPro"/>
</dbReference>
<dbReference type="EMBL" id="UOFG01000135">
    <property type="protein sequence ID" value="VAW61000.1"/>
    <property type="molecule type" value="Genomic_DNA"/>
</dbReference>
<dbReference type="PANTHER" id="PTHR43013">
    <property type="entry name" value="GLUTAMYL-TRNA REDUCTASE"/>
    <property type="match status" value="1"/>
</dbReference>
<evidence type="ECO:0000259" key="9">
    <source>
        <dbReference type="Pfam" id="PF01488"/>
    </source>
</evidence>
<dbReference type="CDD" id="cd05213">
    <property type="entry name" value="NAD_bind_Glutamyl_tRNA_reduct"/>
    <property type="match status" value="1"/>
</dbReference>
<reference evidence="11" key="1">
    <citation type="submission" date="2018-06" db="EMBL/GenBank/DDBJ databases">
        <authorList>
            <person name="Zhirakovskaya E."/>
        </authorList>
    </citation>
    <scope>NUCLEOTIDE SEQUENCE</scope>
</reference>